<reference evidence="1 2" key="2">
    <citation type="journal article" date="2022" name="Mol. Ecol. Resour.">
        <title>The genomes of chicory, endive, great burdock and yacon provide insights into Asteraceae paleo-polyploidization history and plant inulin production.</title>
        <authorList>
            <person name="Fan W."/>
            <person name="Wang S."/>
            <person name="Wang H."/>
            <person name="Wang A."/>
            <person name="Jiang F."/>
            <person name="Liu H."/>
            <person name="Zhao H."/>
            <person name="Xu D."/>
            <person name="Zhang Y."/>
        </authorList>
    </citation>
    <scope>NUCLEOTIDE SEQUENCE [LARGE SCALE GENOMIC DNA]</scope>
    <source>
        <strain evidence="2">cv. Yunnan</strain>
        <tissue evidence="1">Leaves</tissue>
    </source>
</reference>
<dbReference type="Proteomes" id="UP001056120">
    <property type="component" value="Linkage Group LG21"/>
</dbReference>
<gene>
    <name evidence="1" type="ORF">L1987_63788</name>
</gene>
<comment type="caution">
    <text evidence="1">The sequence shown here is derived from an EMBL/GenBank/DDBJ whole genome shotgun (WGS) entry which is preliminary data.</text>
</comment>
<evidence type="ECO:0000313" key="1">
    <source>
        <dbReference type="EMBL" id="KAI3732582.1"/>
    </source>
</evidence>
<keyword evidence="2" id="KW-1185">Reference proteome</keyword>
<name>A0ACB9CEM0_9ASTR</name>
<organism evidence="1 2">
    <name type="scientific">Smallanthus sonchifolius</name>
    <dbReference type="NCBI Taxonomy" id="185202"/>
    <lineage>
        <taxon>Eukaryota</taxon>
        <taxon>Viridiplantae</taxon>
        <taxon>Streptophyta</taxon>
        <taxon>Embryophyta</taxon>
        <taxon>Tracheophyta</taxon>
        <taxon>Spermatophyta</taxon>
        <taxon>Magnoliopsida</taxon>
        <taxon>eudicotyledons</taxon>
        <taxon>Gunneridae</taxon>
        <taxon>Pentapetalae</taxon>
        <taxon>asterids</taxon>
        <taxon>campanulids</taxon>
        <taxon>Asterales</taxon>
        <taxon>Asteraceae</taxon>
        <taxon>Asteroideae</taxon>
        <taxon>Heliantheae alliance</taxon>
        <taxon>Millerieae</taxon>
        <taxon>Smallanthus</taxon>
    </lineage>
</organism>
<evidence type="ECO:0000313" key="2">
    <source>
        <dbReference type="Proteomes" id="UP001056120"/>
    </source>
</evidence>
<reference evidence="2" key="1">
    <citation type="journal article" date="2022" name="Mol. Ecol. Resour.">
        <title>The genomes of chicory, endive, great burdock and yacon provide insights into Asteraceae palaeo-polyploidization history and plant inulin production.</title>
        <authorList>
            <person name="Fan W."/>
            <person name="Wang S."/>
            <person name="Wang H."/>
            <person name="Wang A."/>
            <person name="Jiang F."/>
            <person name="Liu H."/>
            <person name="Zhao H."/>
            <person name="Xu D."/>
            <person name="Zhang Y."/>
        </authorList>
    </citation>
    <scope>NUCLEOTIDE SEQUENCE [LARGE SCALE GENOMIC DNA]</scope>
    <source>
        <strain evidence="2">cv. Yunnan</strain>
    </source>
</reference>
<accession>A0ACB9CEM0</accession>
<sequence length="117" mass="12042">MAGMTMKVLFVMVACMVVSTPYVEAAISCGQVVSKLIPCLTYLQKGGAPSPACCNGVKSLNSATQSTPDKQTACNCLKGSYSSYPGIKPANAGSLAGKCGVNIPYKISPSTDCSKIH</sequence>
<proteinExistence type="predicted"/>
<dbReference type="EMBL" id="CM042038">
    <property type="protein sequence ID" value="KAI3732582.1"/>
    <property type="molecule type" value="Genomic_DNA"/>
</dbReference>
<protein>
    <submittedName>
        <fullName evidence="1">Uncharacterized protein</fullName>
    </submittedName>
</protein>